<protein>
    <submittedName>
        <fullName evidence="1">Uncharacterized protein</fullName>
    </submittedName>
</protein>
<dbReference type="AlphaFoldDB" id="X1ETY3"/>
<reference evidence="1" key="1">
    <citation type="journal article" date="2014" name="Front. Microbiol.">
        <title>High frequency of phylogenetically diverse reductive dehalogenase-homologous genes in deep subseafloor sedimentary metagenomes.</title>
        <authorList>
            <person name="Kawai M."/>
            <person name="Futagami T."/>
            <person name="Toyoda A."/>
            <person name="Takaki Y."/>
            <person name="Nishi S."/>
            <person name="Hori S."/>
            <person name="Arai W."/>
            <person name="Tsubouchi T."/>
            <person name="Morono Y."/>
            <person name="Uchiyama I."/>
            <person name="Ito T."/>
            <person name="Fujiyama A."/>
            <person name="Inagaki F."/>
            <person name="Takami H."/>
        </authorList>
    </citation>
    <scope>NUCLEOTIDE SEQUENCE</scope>
    <source>
        <strain evidence="1">Expedition CK06-06</strain>
    </source>
</reference>
<comment type="caution">
    <text evidence="1">The sequence shown here is derived from an EMBL/GenBank/DDBJ whole genome shotgun (WGS) entry which is preliminary data.</text>
</comment>
<evidence type="ECO:0000313" key="1">
    <source>
        <dbReference type="EMBL" id="GAH12088.1"/>
    </source>
</evidence>
<name>X1ETY3_9ZZZZ</name>
<gene>
    <name evidence="1" type="ORF">S01H4_54291</name>
</gene>
<accession>X1ETY3</accession>
<sequence length="39" mass="4624">SVYSFRFIKKVYNSATPTHFELSINLQLVTRDLKPAIYY</sequence>
<dbReference type="EMBL" id="BART01031227">
    <property type="protein sequence ID" value="GAH12088.1"/>
    <property type="molecule type" value="Genomic_DNA"/>
</dbReference>
<proteinExistence type="predicted"/>
<organism evidence="1">
    <name type="scientific">marine sediment metagenome</name>
    <dbReference type="NCBI Taxonomy" id="412755"/>
    <lineage>
        <taxon>unclassified sequences</taxon>
        <taxon>metagenomes</taxon>
        <taxon>ecological metagenomes</taxon>
    </lineage>
</organism>
<feature type="non-terminal residue" evidence="1">
    <location>
        <position position="1"/>
    </location>
</feature>